<dbReference type="GeneID" id="37226899"/>
<keyword evidence="7" id="KW-1185">Reference proteome</keyword>
<dbReference type="PANTHER" id="PTHR42723">
    <property type="entry name" value="CHLOROPHYLL SYNTHASE"/>
    <property type="match status" value="1"/>
</dbReference>
<sequence>MQPPPLRLTDLPALIWHFTESNFTTFVLPNTAFAPHASSLFNWTNLLVFDLANQRLAESIREDHLNKPWRPLPRARITPRQAQHLLLGTIPTTIAISWILGVRNESITIGLLCCIYNDLRGGDELARDPIIAVAYSIFLASSVRIAIGDPTADLSPTGYKWLGMIAGVIVTTMQIQDLKDQTGDRARGRKTWPLVLGDRVSRWWIAGWMVFWSVACTAFWGLSGWVVMVPVGLAGWVGCCVLRRTGDAYAWRWWCVWQVVLYALPVWYCWVGGSLG</sequence>
<keyword evidence="3 5" id="KW-1133">Transmembrane helix</keyword>
<evidence type="ECO:0000256" key="2">
    <source>
        <dbReference type="ARBA" id="ARBA00022692"/>
    </source>
</evidence>
<evidence type="ECO:0000256" key="3">
    <source>
        <dbReference type="ARBA" id="ARBA00022989"/>
    </source>
</evidence>
<comment type="subcellular location">
    <subcellularLocation>
        <location evidence="1">Membrane</location>
        <topology evidence="1">Multi-pass membrane protein</topology>
    </subcellularLocation>
</comment>
<dbReference type="RefSeq" id="XP_025577369.1">
    <property type="nucleotide sequence ID" value="XM_025722034.1"/>
</dbReference>
<name>A0A395H559_9EURO</name>
<feature type="transmembrane region" description="Helical" evidence="5">
    <location>
        <begin position="254"/>
        <end position="273"/>
    </location>
</feature>
<dbReference type="InterPro" id="IPR050475">
    <property type="entry name" value="Prenyltransferase_related"/>
</dbReference>
<dbReference type="EMBL" id="KZ824429">
    <property type="protein sequence ID" value="RAL03042.1"/>
    <property type="molecule type" value="Genomic_DNA"/>
</dbReference>
<proteinExistence type="predicted"/>
<evidence type="ECO:0000256" key="4">
    <source>
        <dbReference type="ARBA" id="ARBA00023136"/>
    </source>
</evidence>
<dbReference type="AlphaFoldDB" id="A0A395H559"/>
<dbReference type="OrthoDB" id="434972at2759"/>
<dbReference type="STRING" id="1448316.A0A395H559"/>
<dbReference type="VEuPathDB" id="FungiDB:BO80DRAFT_453734"/>
<accession>A0A395H559</accession>
<dbReference type="Pfam" id="PF01040">
    <property type="entry name" value="UbiA"/>
    <property type="match status" value="1"/>
</dbReference>
<keyword evidence="4 5" id="KW-0472">Membrane</keyword>
<dbReference type="CDD" id="cd13965">
    <property type="entry name" value="PT_UbiA_3"/>
    <property type="match status" value="1"/>
</dbReference>
<dbReference type="GO" id="GO:0016765">
    <property type="term" value="F:transferase activity, transferring alkyl or aryl (other than methyl) groups"/>
    <property type="evidence" value="ECO:0007669"/>
    <property type="project" value="InterPro"/>
</dbReference>
<organism evidence="6 7">
    <name type="scientific">Aspergillus ibericus CBS 121593</name>
    <dbReference type="NCBI Taxonomy" id="1448316"/>
    <lineage>
        <taxon>Eukaryota</taxon>
        <taxon>Fungi</taxon>
        <taxon>Dikarya</taxon>
        <taxon>Ascomycota</taxon>
        <taxon>Pezizomycotina</taxon>
        <taxon>Eurotiomycetes</taxon>
        <taxon>Eurotiomycetidae</taxon>
        <taxon>Eurotiales</taxon>
        <taxon>Aspergillaceae</taxon>
        <taxon>Aspergillus</taxon>
        <taxon>Aspergillus subgen. Circumdati</taxon>
    </lineage>
</organism>
<evidence type="ECO:0000256" key="5">
    <source>
        <dbReference type="SAM" id="Phobius"/>
    </source>
</evidence>
<evidence type="ECO:0000313" key="6">
    <source>
        <dbReference type="EMBL" id="RAL03042.1"/>
    </source>
</evidence>
<dbReference type="GO" id="GO:0016020">
    <property type="term" value="C:membrane"/>
    <property type="evidence" value="ECO:0007669"/>
    <property type="project" value="UniProtKB-SubCell"/>
</dbReference>
<dbReference type="PANTHER" id="PTHR42723:SF1">
    <property type="entry name" value="CHLOROPHYLL SYNTHASE, CHLOROPLASTIC"/>
    <property type="match status" value="1"/>
</dbReference>
<dbReference type="InterPro" id="IPR000537">
    <property type="entry name" value="UbiA_prenyltransferase"/>
</dbReference>
<protein>
    <recommendedName>
        <fullName evidence="8">UbiA prenyltransferase</fullName>
    </recommendedName>
</protein>
<reference evidence="6 7" key="1">
    <citation type="submission" date="2018-02" db="EMBL/GenBank/DDBJ databases">
        <title>The genomes of Aspergillus section Nigri reveals drivers in fungal speciation.</title>
        <authorList>
            <consortium name="DOE Joint Genome Institute"/>
            <person name="Vesth T.C."/>
            <person name="Nybo J."/>
            <person name="Theobald S."/>
            <person name="Brandl J."/>
            <person name="Frisvad J.C."/>
            <person name="Nielsen K.F."/>
            <person name="Lyhne E.K."/>
            <person name="Kogle M.E."/>
            <person name="Kuo A."/>
            <person name="Riley R."/>
            <person name="Clum A."/>
            <person name="Nolan M."/>
            <person name="Lipzen A."/>
            <person name="Salamov A."/>
            <person name="Henrissat B."/>
            <person name="Wiebenga A."/>
            <person name="De vries R.P."/>
            <person name="Grigoriev I.V."/>
            <person name="Mortensen U.H."/>
            <person name="Andersen M.R."/>
            <person name="Baker S.E."/>
        </authorList>
    </citation>
    <scope>NUCLEOTIDE SEQUENCE [LARGE SCALE GENOMIC DNA]</scope>
    <source>
        <strain evidence="6 7">CBS 121593</strain>
    </source>
</reference>
<dbReference type="Proteomes" id="UP000249402">
    <property type="component" value="Unassembled WGS sequence"/>
</dbReference>
<evidence type="ECO:0000256" key="1">
    <source>
        <dbReference type="ARBA" id="ARBA00004141"/>
    </source>
</evidence>
<evidence type="ECO:0008006" key="8">
    <source>
        <dbReference type="Google" id="ProtNLM"/>
    </source>
</evidence>
<keyword evidence="2 5" id="KW-0812">Transmembrane</keyword>
<evidence type="ECO:0000313" key="7">
    <source>
        <dbReference type="Proteomes" id="UP000249402"/>
    </source>
</evidence>
<gene>
    <name evidence="6" type="ORF">BO80DRAFT_453734</name>
</gene>
<feature type="transmembrane region" description="Helical" evidence="5">
    <location>
        <begin position="226"/>
        <end position="242"/>
    </location>
</feature>